<dbReference type="GO" id="GO:0008108">
    <property type="term" value="F:UDP-glucose:hexose-1-phosphate uridylyltransferase activity"/>
    <property type="evidence" value="ECO:0007669"/>
    <property type="project" value="InterPro"/>
</dbReference>
<keyword evidence="2" id="KW-0548">Nucleotidyltransferase</keyword>
<evidence type="ECO:0000259" key="5">
    <source>
        <dbReference type="Pfam" id="PF01087"/>
    </source>
</evidence>
<protein>
    <recommendedName>
        <fullName evidence="5">Galactose-1-phosphate uridyl transferase N-terminal domain-containing protein</fullName>
    </recommendedName>
</protein>
<organism evidence="6">
    <name type="scientific">Opuntia streptacantha</name>
    <name type="common">Prickly pear cactus</name>
    <name type="synonym">Opuntia cardona</name>
    <dbReference type="NCBI Taxonomy" id="393608"/>
    <lineage>
        <taxon>Eukaryota</taxon>
        <taxon>Viridiplantae</taxon>
        <taxon>Streptophyta</taxon>
        <taxon>Embryophyta</taxon>
        <taxon>Tracheophyta</taxon>
        <taxon>Spermatophyta</taxon>
        <taxon>Magnoliopsida</taxon>
        <taxon>eudicotyledons</taxon>
        <taxon>Gunneridae</taxon>
        <taxon>Pentapetalae</taxon>
        <taxon>Caryophyllales</taxon>
        <taxon>Cactineae</taxon>
        <taxon>Cactaceae</taxon>
        <taxon>Opuntioideae</taxon>
        <taxon>Opuntia</taxon>
    </lineage>
</organism>
<dbReference type="Gene3D" id="3.30.428.10">
    <property type="entry name" value="HIT-like"/>
    <property type="match status" value="1"/>
</dbReference>
<feature type="region of interest" description="Disordered" evidence="4">
    <location>
        <begin position="1"/>
        <end position="55"/>
    </location>
</feature>
<dbReference type="SUPFAM" id="SSF54197">
    <property type="entry name" value="HIT-like"/>
    <property type="match status" value="1"/>
</dbReference>
<feature type="domain" description="Galactose-1-phosphate uridyl transferase N-terminal" evidence="5">
    <location>
        <begin position="14"/>
        <end position="172"/>
    </location>
</feature>
<proteinExistence type="predicted"/>
<dbReference type="Pfam" id="PF01087">
    <property type="entry name" value="GalP_UDP_transf"/>
    <property type="match status" value="1"/>
</dbReference>
<keyword evidence="1" id="KW-0808">Transferase</keyword>
<reference evidence="6" key="1">
    <citation type="journal article" date="2013" name="J. Plant Res.">
        <title>Effect of fungi and light on seed germination of three Opuntia species from semiarid lands of central Mexico.</title>
        <authorList>
            <person name="Delgado-Sanchez P."/>
            <person name="Jimenez-Bremont J.F."/>
            <person name="Guerrero-Gonzalez Mde L."/>
            <person name="Flores J."/>
        </authorList>
    </citation>
    <scope>NUCLEOTIDE SEQUENCE</scope>
    <source>
        <tissue evidence="6">Cladode</tissue>
    </source>
</reference>
<evidence type="ECO:0000256" key="3">
    <source>
        <dbReference type="ARBA" id="ARBA00023277"/>
    </source>
</evidence>
<evidence type="ECO:0000256" key="4">
    <source>
        <dbReference type="SAM" id="MobiDB-lite"/>
    </source>
</evidence>
<evidence type="ECO:0000256" key="1">
    <source>
        <dbReference type="ARBA" id="ARBA00022679"/>
    </source>
</evidence>
<dbReference type="AlphaFoldDB" id="A0A7C8ZYA2"/>
<dbReference type="PANTHER" id="PTHR42763:SF2">
    <property type="entry name" value="ADP-GLUCOSE PHOSPHORYLASE"/>
    <property type="match status" value="1"/>
</dbReference>
<sequence>MATPPSSNSASARNPELRRDKINNRWVIFSPARSKRPSDFKSKAPASDPNQNPNQECPFCVGHEHECAPEIFRVPADSGPKWRIRVIQNLYPALSRDVEPHSGDLSSLQCGVLPGFGFHDVVIETPTHPVHLSDLSPSGVAEVLLAYKQRILQLASFDAIKYIQVCMNCGFHLVKT</sequence>
<dbReference type="GO" id="GO:0006012">
    <property type="term" value="P:galactose metabolic process"/>
    <property type="evidence" value="ECO:0007669"/>
    <property type="project" value="InterPro"/>
</dbReference>
<evidence type="ECO:0000313" key="6">
    <source>
        <dbReference type="EMBL" id="MBA4654698.1"/>
    </source>
</evidence>
<name>A0A7C8ZYA2_OPUST</name>
<keyword evidence="3" id="KW-0119">Carbohydrate metabolism</keyword>
<accession>A0A7C8ZYA2</accession>
<feature type="compositionally biased region" description="Low complexity" evidence="4">
    <location>
        <begin position="1"/>
        <end position="14"/>
    </location>
</feature>
<dbReference type="InterPro" id="IPR036265">
    <property type="entry name" value="HIT-like_sf"/>
</dbReference>
<dbReference type="InterPro" id="IPR005849">
    <property type="entry name" value="GalP_Utransf_N"/>
</dbReference>
<reference evidence="6" key="2">
    <citation type="submission" date="2020-07" db="EMBL/GenBank/DDBJ databases">
        <authorList>
            <person name="Vera ALvarez R."/>
            <person name="Arias-Moreno D.M."/>
            <person name="Jimenez-Jacinto V."/>
            <person name="Jimenez-Bremont J.F."/>
            <person name="Swaminathan K."/>
            <person name="Moose S.P."/>
            <person name="Guerrero-Gonzalez M.L."/>
            <person name="Marino-Ramirez L."/>
            <person name="Landsman D."/>
            <person name="Rodriguez-Kessler M."/>
            <person name="Delgado-Sanchez P."/>
        </authorList>
    </citation>
    <scope>NUCLEOTIDE SEQUENCE</scope>
    <source>
        <tissue evidence="6">Cladode</tissue>
    </source>
</reference>
<dbReference type="InterPro" id="IPR053177">
    <property type="entry name" value="ADP-glucose_phosphorylase"/>
</dbReference>
<dbReference type="PANTHER" id="PTHR42763">
    <property type="entry name" value="ADP-GLUCOSE PHOSPHORYLASE"/>
    <property type="match status" value="1"/>
</dbReference>
<dbReference type="EMBL" id="GISG01184509">
    <property type="protein sequence ID" value="MBA4654698.1"/>
    <property type="molecule type" value="Transcribed_RNA"/>
</dbReference>
<evidence type="ECO:0000256" key="2">
    <source>
        <dbReference type="ARBA" id="ARBA00022695"/>
    </source>
</evidence>